<evidence type="ECO:0000313" key="3">
    <source>
        <dbReference type="Proteomes" id="UP000272025"/>
    </source>
</evidence>
<organism evidence="2 3">
    <name type="scientific">Sodiomyces alkalinus (strain CBS 110278 / VKM F-3762 / F11)</name>
    <name type="common">Alkaliphilic filamentous fungus</name>
    <dbReference type="NCBI Taxonomy" id="1314773"/>
    <lineage>
        <taxon>Eukaryota</taxon>
        <taxon>Fungi</taxon>
        <taxon>Dikarya</taxon>
        <taxon>Ascomycota</taxon>
        <taxon>Pezizomycotina</taxon>
        <taxon>Sordariomycetes</taxon>
        <taxon>Hypocreomycetidae</taxon>
        <taxon>Glomerellales</taxon>
        <taxon>Plectosphaerellaceae</taxon>
        <taxon>Sodiomyces</taxon>
    </lineage>
</organism>
<dbReference type="InterPro" id="IPR013530">
    <property type="entry name" value="PAD_C"/>
</dbReference>
<dbReference type="GeneID" id="39581078"/>
<dbReference type="Proteomes" id="UP000272025">
    <property type="component" value="Unassembled WGS sequence"/>
</dbReference>
<dbReference type="OrthoDB" id="5102063at2759"/>
<evidence type="ECO:0000313" key="2">
    <source>
        <dbReference type="EMBL" id="ROT42954.1"/>
    </source>
</evidence>
<accession>A0A3N2Q860</accession>
<dbReference type="RefSeq" id="XP_028470760.1">
    <property type="nucleotide sequence ID" value="XM_028612600.1"/>
</dbReference>
<dbReference type="Gene3D" id="3.75.10.10">
    <property type="entry name" value="L-arginine/glycine Amidinotransferase, Chain A"/>
    <property type="match status" value="1"/>
</dbReference>
<dbReference type="Pfam" id="PF03068">
    <property type="entry name" value="PAD"/>
    <property type="match status" value="1"/>
</dbReference>
<name>A0A3N2Q860_SODAK</name>
<gene>
    <name evidence="2" type="ORF">SODALDRAFT_336512</name>
</gene>
<evidence type="ECO:0000259" key="1">
    <source>
        <dbReference type="Pfam" id="PF03068"/>
    </source>
</evidence>
<sequence length="608" mass="66526">MKPFFSLLSCNLPYRPEIRADTNRDGVIDDADAKDKTIWTHERGAIFLPSVGDSLSRCATVDLNDEPLSNDELAYCHDASGDSVLAPEYLAPLRLMPLNVSDDVVGRVYATPREAHERVRIFMFVHDDDSAPPERESWAFLERGAQISADMLRQGVTLGIDSREFVRDAAVWNGTTVVRFDVFHASDPDQVVVGDSVAMQVAPVLTHHHLQEVETLVSAAAEEEGGRFDRRAQKRFNAEVDEARQVAGIEKELLLLKNGSGDIWVQDLLEPAYASMPGPHGPIAIRILLRSAQVWRGSGRQVFTDLRGPGIGGFQPRTFGNEGFFHTIDSLGNVETIPPYTSRSGVGYPAGRVIYGQHFGRHIAQPMRDFFEGQAGGLQKPLVLKTGWLLVGHVDEFVQFLPYDNDLGFTIGVTDTELAYSLLEEAAAAGEGDSLVVNPPPPRDNVSFDGTLPHLHLDVTVSEMLGNGRLAEINAYAQGKIDQNTEILLDELPLDEADIIRLPVLFQSFDAGGEPALYSALQDGEHILGFFSPDVVNGVVVGKHYLSPNPFGPVVDGVDLFAAAVEKAYSRAGMNVTFVDTFHSHHLGGGEVHCGTNALRAVDSVWWE</sequence>
<dbReference type="InterPro" id="IPR036556">
    <property type="entry name" value="PAD_central_sf"/>
</dbReference>
<dbReference type="PANTHER" id="PTHR10837">
    <property type="entry name" value="PEPTIDYLARGININE DEIMINASE"/>
    <property type="match status" value="1"/>
</dbReference>
<dbReference type="GO" id="GO:0005737">
    <property type="term" value="C:cytoplasm"/>
    <property type="evidence" value="ECO:0007669"/>
    <property type="project" value="InterPro"/>
</dbReference>
<proteinExistence type="predicted"/>
<dbReference type="AlphaFoldDB" id="A0A3N2Q860"/>
<dbReference type="PANTHER" id="PTHR10837:SF8">
    <property type="entry name" value="PROTEIN-ARGININE DEIMINASE"/>
    <property type="match status" value="1"/>
</dbReference>
<dbReference type="GO" id="GO:0004668">
    <property type="term" value="F:protein-arginine deiminase activity"/>
    <property type="evidence" value="ECO:0007669"/>
    <property type="project" value="InterPro"/>
</dbReference>
<feature type="domain" description="Protein-arginine deiminase C-terminal" evidence="1">
    <location>
        <begin position="193"/>
        <end position="608"/>
    </location>
</feature>
<dbReference type="SUPFAM" id="SSF55909">
    <property type="entry name" value="Pentein"/>
    <property type="match status" value="1"/>
</dbReference>
<dbReference type="EMBL" id="ML119051">
    <property type="protein sequence ID" value="ROT42954.1"/>
    <property type="molecule type" value="Genomic_DNA"/>
</dbReference>
<reference evidence="2 3" key="1">
    <citation type="journal article" date="2018" name="Mol. Ecol.">
        <title>The obligate alkalophilic soda-lake fungus Sodiomyces alkalinus has shifted to a protein diet.</title>
        <authorList>
            <person name="Grum-Grzhimaylo A.A."/>
            <person name="Falkoski D.L."/>
            <person name="van den Heuvel J."/>
            <person name="Valero-Jimenez C.A."/>
            <person name="Min B."/>
            <person name="Choi I.G."/>
            <person name="Lipzen A."/>
            <person name="Daum C.G."/>
            <person name="Aanen D.K."/>
            <person name="Tsang A."/>
            <person name="Henrissat B."/>
            <person name="Bilanenko E.N."/>
            <person name="de Vries R.P."/>
            <person name="van Kan J.A.L."/>
            <person name="Grigoriev I.V."/>
            <person name="Debets A.J.M."/>
        </authorList>
    </citation>
    <scope>NUCLEOTIDE SEQUENCE [LARGE SCALE GENOMIC DNA]</scope>
    <source>
        <strain evidence="2 3">F11</strain>
    </source>
</reference>
<dbReference type="GO" id="GO:0005509">
    <property type="term" value="F:calcium ion binding"/>
    <property type="evidence" value="ECO:0007669"/>
    <property type="project" value="InterPro"/>
</dbReference>
<dbReference type="STRING" id="1314773.A0A3N2Q860"/>
<keyword evidence="3" id="KW-1185">Reference proteome</keyword>
<dbReference type="InterPro" id="IPR004303">
    <property type="entry name" value="PAD"/>
</dbReference>
<dbReference type="SUPFAM" id="SSF110083">
    <property type="entry name" value="Peptidylarginine deiminase Pad4, middle domain"/>
    <property type="match status" value="1"/>
</dbReference>
<protein>
    <recommendedName>
        <fullName evidence="1">Protein-arginine deiminase C-terminal domain-containing protein</fullName>
    </recommendedName>
</protein>